<evidence type="ECO:0000313" key="2">
    <source>
        <dbReference type="Proteomes" id="UP001141806"/>
    </source>
</evidence>
<evidence type="ECO:0000313" key="1">
    <source>
        <dbReference type="EMBL" id="KAJ4975960.1"/>
    </source>
</evidence>
<dbReference type="EMBL" id="JAMYWD010000003">
    <property type="protein sequence ID" value="KAJ4975960.1"/>
    <property type="molecule type" value="Genomic_DNA"/>
</dbReference>
<comment type="caution">
    <text evidence="1">The sequence shown here is derived from an EMBL/GenBank/DDBJ whole genome shotgun (WGS) entry which is preliminary data.</text>
</comment>
<protein>
    <submittedName>
        <fullName evidence="1">Uncharacterized protein</fullName>
    </submittedName>
</protein>
<dbReference type="AlphaFoldDB" id="A0A9Q0QY31"/>
<gene>
    <name evidence="1" type="ORF">NE237_001066</name>
</gene>
<keyword evidence="2" id="KW-1185">Reference proteome</keyword>
<reference evidence="1" key="1">
    <citation type="journal article" date="2023" name="Plant J.">
        <title>The genome of the king protea, Protea cynaroides.</title>
        <authorList>
            <person name="Chang J."/>
            <person name="Duong T.A."/>
            <person name="Schoeman C."/>
            <person name="Ma X."/>
            <person name="Roodt D."/>
            <person name="Barker N."/>
            <person name="Li Z."/>
            <person name="Van de Peer Y."/>
            <person name="Mizrachi E."/>
        </authorList>
    </citation>
    <scope>NUCLEOTIDE SEQUENCE</scope>
    <source>
        <tissue evidence="1">Young leaves</tissue>
    </source>
</reference>
<sequence>METLERIPSDDKLVWNADKFGRFLVKSVYHLISNCFDEKIRVKASSSRIDSWAEVPALPSTRVSHYIEQWGPLFNSNKNSARIVWSMASFIIWNLWKDRNEFYFHNTLTDPSMLIRKSKLAFREFASYTDAAFDAQSSIGSVGVIVRDSNANPILAFSQKFFCSSVVQC</sequence>
<proteinExistence type="predicted"/>
<dbReference type="OrthoDB" id="852312at2759"/>
<dbReference type="Proteomes" id="UP001141806">
    <property type="component" value="Unassembled WGS sequence"/>
</dbReference>
<accession>A0A9Q0QY31</accession>
<name>A0A9Q0QY31_9MAGN</name>
<organism evidence="1 2">
    <name type="scientific">Protea cynaroides</name>
    <dbReference type="NCBI Taxonomy" id="273540"/>
    <lineage>
        <taxon>Eukaryota</taxon>
        <taxon>Viridiplantae</taxon>
        <taxon>Streptophyta</taxon>
        <taxon>Embryophyta</taxon>
        <taxon>Tracheophyta</taxon>
        <taxon>Spermatophyta</taxon>
        <taxon>Magnoliopsida</taxon>
        <taxon>Proteales</taxon>
        <taxon>Proteaceae</taxon>
        <taxon>Protea</taxon>
    </lineage>
</organism>